<evidence type="ECO:0000313" key="6">
    <source>
        <dbReference type="Proteomes" id="UP000702544"/>
    </source>
</evidence>
<proteinExistence type="predicted"/>
<dbReference type="InterPro" id="IPR033248">
    <property type="entry name" value="Transketolase_C"/>
</dbReference>
<keyword evidence="3" id="KW-0786">Thiamine pyrophosphate</keyword>
<dbReference type="FunFam" id="3.40.50.970:FF:000001">
    <property type="entry name" value="Pyruvate dehydrogenase E1 beta subunit"/>
    <property type="match status" value="1"/>
</dbReference>
<feature type="domain" description="Transketolase-like pyrimidine-binding" evidence="4">
    <location>
        <begin position="14"/>
        <end position="187"/>
    </location>
</feature>
<dbReference type="CDD" id="cd07036">
    <property type="entry name" value="TPP_PYR_E1-PDHc-beta_like"/>
    <property type="match status" value="1"/>
</dbReference>
<dbReference type="Pfam" id="PF02780">
    <property type="entry name" value="Transketolase_C"/>
    <property type="match status" value="1"/>
</dbReference>
<dbReference type="InterPro" id="IPR005475">
    <property type="entry name" value="Transketolase-like_Pyr-bd"/>
</dbReference>
<protein>
    <submittedName>
        <fullName evidence="5">Alpha-ketoacid dehydrogenase subunit beta</fullName>
    </submittedName>
</protein>
<name>A0AAE4Z7W7_9BACT</name>
<comment type="caution">
    <text evidence="5">The sequence shown here is derived from an EMBL/GenBank/DDBJ whole genome shotgun (WGS) entry which is preliminary data.</text>
</comment>
<dbReference type="Proteomes" id="UP000702544">
    <property type="component" value="Unassembled WGS sequence"/>
</dbReference>
<dbReference type="Gene3D" id="3.40.50.970">
    <property type="match status" value="1"/>
</dbReference>
<dbReference type="SUPFAM" id="SSF52518">
    <property type="entry name" value="Thiamin diphosphate-binding fold (THDP-binding)"/>
    <property type="match status" value="1"/>
</dbReference>
<evidence type="ECO:0000256" key="1">
    <source>
        <dbReference type="ARBA" id="ARBA00001964"/>
    </source>
</evidence>
<comment type="cofactor">
    <cofactor evidence="1">
        <name>thiamine diphosphate</name>
        <dbReference type="ChEBI" id="CHEBI:58937"/>
    </cofactor>
</comment>
<dbReference type="Pfam" id="PF02779">
    <property type="entry name" value="Transket_pyr"/>
    <property type="match status" value="1"/>
</dbReference>
<dbReference type="AlphaFoldDB" id="A0AAE4Z7W7"/>
<dbReference type="InterPro" id="IPR029061">
    <property type="entry name" value="THDP-binding"/>
</dbReference>
<evidence type="ECO:0000256" key="3">
    <source>
        <dbReference type="ARBA" id="ARBA00023052"/>
    </source>
</evidence>
<evidence type="ECO:0000313" key="5">
    <source>
        <dbReference type="EMBL" id="NIR74107.1"/>
    </source>
</evidence>
<dbReference type="GO" id="GO:0016491">
    <property type="term" value="F:oxidoreductase activity"/>
    <property type="evidence" value="ECO:0007669"/>
    <property type="project" value="UniProtKB-KW"/>
</dbReference>
<dbReference type="Gene3D" id="3.40.50.920">
    <property type="match status" value="1"/>
</dbReference>
<gene>
    <name evidence="5" type="ORF">GWO12_03205</name>
</gene>
<dbReference type="FunFam" id="3.40.50.920:FF:000001">
    <property type="entry name" value="Pyruvate dehydrogenase E1 beta subunit"/>
    <property type="match status" value="1"/>
</dbReference>
<keyword evidence="2" id="KW-0560">Oxidoreductase</keyword>
<reference evidence="5 6" key="1">
    <citation type="submission" date="2020-01" db="EMBL/GenBank/DDBJ databases">
        <title>Genomes assembled from Gulf of Kutch pelagic sediment metagenomes.</title>
        <authorList>
            <person name="Chandrashekar M."/>
            <person name="Mahajan M.S."/>
            <person name="Dave K.J."/>
            <person name="Vatsa P."/>
            <person name="Nathani N.M."/>
        </authorList>
    </citation>
    <scope>NUCLEOTIDE SEQUENCE [LARGE SCALE GENOMIC DNA]</scope>
    <source>
        <strain evidence="5">KS3-K002</strain>
    </source>
</reference>
<dbReference type="PANTHER" id="PTHR43257">
    <property type="entry name" value="PYRUVATE DEHYDROGENASE E1 COMPONENT BETA SUBUNIT"/>
    <property type="match status" value="1"/>
</dbReference>
<dbReference type="InterPro" id="IPR009014">
    <property type="entry name" value="Transketo_C/PFOR_II"/>
</dbReference>
<dbReference type="NCBIfam" id="NF006667">
    <property type="entry name" value="PRK09212.1"/>
    <property type="match status" value="1"/>
</dbReference>
<dbReference type="SUPFAM" id="SSF52922">
    <property type="entry name" value="TK C-terminal domain-like"/>
    <property type="match status" value="1"/>
</dbReference>
<accession>A0AAE4Z7W7</accession>
<dbReference type="PANTHER" id="PTHR43257:SF2">
    <property type="entry name" value="PYRUVATE DEHYDROGENASE E1 COMPONENT SUBUNIT BETA"/>
    <property type="match status" value="1"/>
</dbReference>
<evidence type="ECO:0000259" key="4">
    <source>
        <dbReference type="SMART" id="SM00861"/>
    </source>
</evidence>
<dbReference type="EMBL" id="JAACAK010000026">
    <property type="protein sequence ID" value="NIR74107.1"/>
    <property type="molecule type" value="Genomic_DNA"/>
</dbReference>
<organism evidence="5 6">
    <name type="scientific">Candidatus Kutchimonas denitrificans</name>
    <dbReference type="NCBI Taxonomy" id="3056748"/>
    <lineage>
        <taxon>Bacteria</taxon>
        <taxon>Pseudomonadati</taxon>
        <taxon>Gemmatimonadota</taxon>
        <taxon>Gemmatimonadia</taxon>
        <taxon>Candidatus Palauibacterales</taxon>
        <taxon>Candidatus Palauibacteraceae</taxon>
        <taxon>Candidatus Kutchimonas</taxon>
    </lineage>
</organism>
<sequence length="335" mass="36418">MTETDVEAAEGNAVTYLQAIRDGLREEMEADESVFLLGEDIGRYGGAFKLTDGFQERFGPDRVLDTPISEAAIVGVAIGASQEGLRPVVEMQFIDFIGPAFDVLVNFAAKLHYRTGESAPIVVRGPCGGGGRAGPFHSQNVESYFLNVAGLKMVAPSTAYDAKGLLKSAIRDPDPVLFFEHKFLYRRVKEVLPVDDYTVPIGSARIARPGDALTIVTFGAMVHRALEAAGQLASADRVEVEVLDLRTLNPLDDAALVESVKKTGRCLVVHEAPRTGGIAGELAARVNEYCFEWLDAPVRRVTGPDTPVPFSPPLEDYYLVQVDDITKASRWMLAY</sequence>
<evidence type="ECO:0000256" key="2">
    <source>
        <dbReference type="ARBA" id="ARBA00023002"/>
    </source>
</evidence>
<dbReference type="SMART" id="SM00861">
    <property type="entry name" value="Transket_pyr"/>
    <property type="match status" value="1"/>
</dbReference>